<evidence type="ECO:0000256" key="4">
    <source>
        <dbReference type="SAM" id="MobiDB-lite"/>
    </source>
</evidence>
<dbReference type="AlphaFoldDB" id="A0A956NDA4"/>
<reference evidence="5" key="2">
    <citation type="journal article" date="2021" name="Microbiome">
        <title>Successional dynamics and alternative stable states in a saline activated sludge microbial community over 9 years.</title>
        <authorList>
            <person name="Wang Y."/>
            <person name="Ye J."/>
            <person name="Ju F."/>
            <person name="Liu L."/>
            <person name="Boyd J.A."/>
            <person name="Deng Y."/>
            <person name="Parks D.H."/>
            <person name="Jiang X."/>
            <person name="Yin X."/>
            <person name="Woodcroft B.J."/>
            <person name="Tyson G.W."/>
            <person name="Hugenholtz P."/>
            <person name="Polz M.F."/>
            <person name="Zhang T."/>
        </authorList>
    </citation>
    <scope>NUCLEOTIDE SEQUENCE</scope>
    <source>
        <strain evidence="5">HKST-UBA02</strain>
    </source>
</reference>
<dbReference type="InterPro" id="IPR036751">
    <property type="entry name" value="SpoVG_sf"/>
</dbReference>
<gene>
    <name evidence="5" type="ORF">KDA27_10835</name>
</gene>
<dbReference type="PANTHER" id="PTHR38429">
    <property type="entry name" value="SEPTATION PROTEIN SPOVG-RELATED"/>
    <property type="match status" value="1"/>
</dbReference>
<dbReference type="EMBL" id="JAGQHS010000048">
    <property type="protein sequence ID" value="MCA9756286.1"/>
    <property type="molecule type" value="Genomic_DNA"/>
</dbReference>
<dbReference type="Pfam" id="PF04026">
    <property type="entry name" value="SpoVG"/>
    <property type="match status" value="1"/>
</dbReference>
<dbReference type="GO" id="GO:0030435">
    <property type="term" value="P:sporulation resulting in formation of a cellular spore"/>
    <property type="evidence" value="ECO:0007669"/>
    <property type="project" value="InterPro"/>
</dbReference>
<accession>A0A956NDA4</accession>
<dbReference type="Proteomes" id="UP000739538">
    <property type="component" value="Unassembled WGS sequence"/>
</dbReference>
<feature type="compositionally biased region" description="Basic and acidic residues" evidence="4">
    <location>
        <begin position="135"/>
        <end position="156"/>
    </location>
</feature>
<evidence type="ECO:0000256" key="3">
    <source>
        <dbReference type="ARBA" id="ARBA00023306"/>
    </source>
</evidence>
<protein>
    <submittedName>
        <fullName evidence="5">Septation protein SpoVG family protein</fullName>
    </submittedName>
</protein>
<keyword evidence="3" id="KW-0131">Cell cycle</keyword>
<reference evidence="5" key="1">
    <citation type="submission" date="2020-04" db="EMBL/GenBank/DDBJ databases">
        <authorList>
            <person name="Zhang T."/>
        </authorList>
    </citation>
    <scope>NUCLEOTIDE SEQUENCE</scope>
    <source>
        <strain evidence="5">HKST-UBA02</strain>
    </source>
</reference>
<evidence type="ECO:0000313" key="6">
    <source>
        <dbReference type="Proteomes" id="UP000739538"/>
    </source>
</evidence>
<keyword evidence="2" id="KW-0717">Septation</keyword>
<dbReference type="SUPFAM" id="SSF160537">
    <property type="entry name" value="SpoVG-like"/>
    <property type="match status" value="1"/>
</dbReference>
<name>A0A956NDA4_UNCEI</name>
<proteinExistence type="predicted"/>
<dbReference type="InterPro" id="IPR007170">
    <property type="entry name" value="SpoVG"/>
</dbReference>
<comment type="caution">
    <text evidence="5">The sequence shown here is derived from an EMBL/GenBank/DDBJ whole genome shotgun (WGS) entry which is preliminary data.</text>
</comment>
<dbReference type="PANTHER" id="PTHR38429:SF1">
    <property type="entry name" value="SEPTATION PROTEIN SPOVG-RELATED"/>
    <property type="match status" value="1"/>
</dbReference>
<keyword evidence="1" id="KW-0132">Cell division</keyword>
<evidence type="ECO:0000256" key="2">
    <source>
        <dbReference type="ARBA" id="ARBA00023210"/>
    </source>
</evidence>
<evidence type="ECO:0000313" key="5">
    <source>
        <dbReference type="EMBL" id="MCA9756286.1"/>
    </source>
</evidence>
<dbReference type="Gene3D" id="3.30.1120.40">
    <property type="entry name" value="Stage V sporulation protein G"/>
    <property type="match status" value="1"/>
</dbReference>
<feature type="region of interest" description="Disordered" evidence="4">
    <location>
        <begin position="86"/>
        <end position="156"/>
    </location>
</feature>
<evidence type="ECO:0000256" key="1">
    <source>
        <dbReference type="ARBA" id="ARBA00022618"/>
    </source>
</evidence>
<sequence length="156" mass="17515">MQITEIRMFVCDEPRLKATLSLILGGVFVVKGVKIIDGRQGMFVAMPSRKTDGGFEDICHPVTAEFREQIEDEVFREYARVTHVPFETIQARRRRNSSHSDRHEGDSGDSEDGPAASRPDPVRPQGSPPDGSRFGAERDSRPRGDRLGSEQQRPDH</sequence>
<organism evidence="5 6">
    <name type="scientific">Eiseniibacteriota bacterium</name>
    <dbReference type="NCBI Taxonomy" id="2212470"/>
    <lineage>
        <taxon>Bacteria</taxon>
        <taxon>Candidatus Eiseniibacteriota</taxon>
    </lineage>
</organism>
<dbReference type="GO" id="GO:0000917">
    <property type="term" value="P:division septum assembly"/>
    <property type="evidence" value="ECO:0007669"/>
    <property type="project" value="UniProtKB-KW"/>
</dbReference>